<sequence length="69" mass="7674">MIFEKSSFSEEKEAKRLLSVIRGAARPAAPRKTGKSFLVLFFKKELLLFLLVAAAPRLPDGPPPEIDHP</sequence>
<accession>A0ABU4K4M4</accession>
<evidence type="ECO:0000313" key="1">
    <source>
        <dbReference type="EMBL" id="MDX2292696.1"/>
    </source>
</evidence>
<gene>
    <name evidence="1" type="ORF">R2363_10975</name>
</gene>
<evidence type="ECO:0000313" key="2">
    <source>
        <dbReference type="Proteomes" id="UP001278571"/>
    </source>
</evidence>
<comment type="caution">
    <text evidence="1">The sequence shown here is derived from an EMBL/GenBank/DDBJ whole genome shotgun (WGS) entry which is preliminary data.</text>
</comment>
<protein>
    <submittedName>
        <fullName evidence="1">Uncharacterized protein</fullName>
    </submittedName>
</protein>
<proteinExistence type="predicted"/>
<dbReference type="RefSeq" id="WP_319009171.1">
    <property type="nucleotide sequence ID" value="NZ_JAWJZF010000337.1"/>
</dbReference>
<name>A0ABU4K4M4_9ACTN</name>
<reference evidence="1 2" key="1">
    <citation type="submission" date="2023-10" db="EMBL/GenBank/DDBJ databases">
        <authorList>
            <person name="Wang X.X."/>
        </authorList>
    </citation>
    <scope>NUCLEOTIDE SEQUENCE [LARGE SCALE GENOMIC DNA]</scope>
    <source>
        <strain evidence="1 2">NBRC 12816</strain>
    </source>
</reference>
<organism evidence="1 2">
    <name type="scientific">Streptomyces roseolus</name>
    <dbReference type="NCBI Taxonomy" id="67358"/>
    <lineage>
        <taxon>Bacteria</taxon>
        <taxon>Bacillati</taxon>
        <taxon>Actinomycetota</taxon>
        <taxon>Actinomycetes</taxon>
        <taxon>Kitasatosporales</taxon>
        <taxon>Streptomycetaceae</taxon>
        <taxon>Streptomyces</taxon>
    </lineage>
</organism>
<feature type="non-terminal residue" evidence="1">
    <location>
        <position position="69"/>
    </location>
</feature>
<dbReference type="Proteomes" id="UP001278571">
    <property type="component" value="Unassembled WGS sequence"/>
</dbReference>
<keyword evidence="2" id="KW-1185">Reference proteome</keyword>
<dbReference type="EMBL" id="JAWJZF010000337">
    <property type="protein sequence ID" value="MDX2292696.1"/>
    <property type="molecule type" value="Genomic_DNA"/>
</dbReference>